<proteinExistence type="predicted"/>
<reference evidence="1 2" key="1">
    <citation type="submission" date="2016-10" db="EMBL/GenBank/DDBJ databases">
        <authorList>
            <person name="de Groot N.N."/>
        </authorList>
    </citation>
    <scope>NUCLEOTIDE SEQUENCE [LARGE SCALE GENOMIC DNA]</scope>
    <source>
        <strain evidence="1 2">L 420-91</strain>
    </source>
</reference>
<evidence type="ECO:0000313" key="1">
    <source>
        <dbReference type="EMBL" id="SDG89519.1"/>
    </source>
</evidence>
<sequence length="59" mass="6863">MLRLHNFGLLTNIPLLPGLMLTFRETTQEEEAYCRFFALVQSPAMCRAIFLYVKLIDRG</sequence>
<evidence type="ECO:0000313" key="2">
    <source>
        <dbReference type="Proteomes" id="UP000198956"/>
    </source>
</evidence>
<accession>A0A1G7XZA6</accession>
<dbReference type="Proteomes" id="UP000198956">
    <property type="component" value="Unassembled WGS sequence"/>
</dbReference>
<dbReference type="EMBL" id="FNDE01000005">
    <property type="protein sequence ID" value="SDG89519.1"/>
    <property type="molecule type" value="Genomic_DNA"/>
</dbReference>
<dbReference type="RefSeq" id="WP_091260026.1">
    <property type="nucleotide sequence ID" value="NZ_FNDE01000005.1"/>
</dbReference>
<gene>
    <name evidence="1" type="ORF">SAMN04489735_100535</name>
</gene>
<dbReference type="AlphaFoldDB" id="A0A1G7XZA6"/>
<organism evidence="1 2">
    <name type="scientific">Aneurinibacillus thermoaerophilus</name>
    <dbReference type="NCBI Taxonomy" id="143495"/>
    <lineage>
        <taxon>Bacteria</taxon>
        <taxon>Bacillati</taxon>
        <taxon>Bacillota</taxon>
        <taxon>Bacilli</taxon>
        <taxon>Bacillales</taxon>
        <taxon>Paenibacillaceae</taxon>
        <taxon>Aneurinibacillus group</taxon>
        <taxon>Aneurinibacillus</taxon>
    </lineage>
</organism>
<name>A0A1G7XZA6_ANETH</name>
<protein>
    <submittedName>
        <fullName evidence="1">Uncharacterized protein</fullName>
    </submittedName>
</protein>